<gene>
    <name evidence="4" type="ORF">AL399_09230</name>
</gene>
<proteinExistence type="predicted"/>
<comment type="subcellular location">
    <subcellularLocation>
        <location evidence="1">Membrane</location>
    </subcellularLocation>
</comment>
<evidence type="ECO:0000256" key="1">
    <source>
        <dbReference type="ARBA" id="ARBA00004370"/>
    </source>
</evidence>
<organism evidence="4 5">
    <name type="scientific">Candidatus [Bacteroides] periocalifornicus</name>
    <dbReference type="NCBI Taxonomy" id="1702214"/>
    <lineage>
        <taxon>Bacteria</taxon>
        <taxon>Pseudomonadati</taxon>
        <taxon>Bacteroidota</taxon>
    </lineage>
</organism>
<feature type="non-terminal residue" evidence="4">
    <location>
        <position position="204"/>
    </location>
</feature>
<dbReference type="InterPro" id="IPR000184">
    <property type="entry name" value="Bac_surfAg_D15"/>
</dbReference>
<dbReference type="PATRIC" id="fig|1702214.3.peg.1216"/>
<sequence length="204" mass="23078">IDVLKIFAIDEAFAQRIRQTYLANSYISQFISLLSYSFSYSSNNPNALFSTTLFKVNVESAGNMLRAAAPSLKLQQVNGVYQFFGLPFAQYAKGDVNYAVLFRPSRYYSIAARIFAGLGYPYGNSNALPFEKRYYEGGANGVRAWHARDLGPGSYKEERLSFPNQTGDLKLEGNIEYRSWLFWKFESALFLDVGNIWSITPADK</sequence>
<feature type="domain" description="Bacterial surface antigen (D15)" evidence="3">
    <location>
        <begin position="22"/>
        <end position="200"/>
    </location>
</feature>
<evidence type="ECO:0000259" key="3">
    <source>
        <dbReference type="Pfam" id="PF01103"/>
    </source>
</evidence>
<dbReference type="Proteomes" id="UP000054172">
    <property type="component" value="Unassembled WGS sequence"/>
</dbReference>
<dbReference type="STRING" id="1702214.AL399_09230"/>
<dbReference type="Gene3D" id="2.40.160.50">
    <property type="entry name" value="membrane protein fhac: a member of the omp85/tpsb transporter family"/>
    <property type="match status" value="1"/>
</dbReference>
<evidence type="ECO:0000256" key="2">
    <source>
        <dbReference type="ARBA" id="ARBA00023136"/>
    </source>
</evidence>
<dbReference type="GO" id="GO:0019867">
    <property type="term" value="C:outer membrane"/>
    <property type="evidence" value="ECO:0007669"/>
    <property type="project" value="InterPro"/>
</dbReference>
<protein>
    <recommendedName>
        <fullName evidence="3">Bacterial surface antigen (D15) domain-containing protein</fullName>
    </recommendedName>
</protein>
<dbReference type="EMBL" id="LIIK01000086">
    <property type="protein sequence ID" value="KQM08095.1"/>
    <property type="molecule type" value="Genomic_DNA"/>
</dbReference>
<evidence type="ECO:0000313" key="5">
    <source>
        <dbReference type="Proteomes" id="UP000054172"/>
    </source>
</evidence>
<reference evidence="4" key="1">
    <citation type="submission" date="2015-08" db="EMBL/GenBank/DDBJ databases">
        <title>Candidatus Bacteriodes Periocalifornicus.</title>
        <authorList>
            <person name="McLean J.S."/>
            <person name="Kelley S."/>
        </authorList>
    </citation>
    <scope>NUCLEOTIDE SEQUENCE [LARGE SCALE GENOMIC DNA]</scope>
    <source>
        <strain evidence="4">12B</strain>
    </source>
</reference>
<accession>A0A0Q4AZ01</accession>
<evidence type="ECO:0000313" key="4">
    <source>
        <dbReference type="EMBL" id="KQM08095.1"/>
    </source>
</evidence>
<keyword evidence="5" id="KW-1185">Reference proteome</keyword>
<name>A0A0Q4AZ01_9BACT</name>
<dbReference type="AlphaFoldDB" id="A0A0Q4AZ01"/>
<feature type="non-terminal residue" evidence="4">
    <location>
        <position position="1"/>
    </location>
</feature>
<dbReference type="Pfam" id="PF01103">
    <property type="entry name" value="Omp85"/>
    <property type="match status" value="1"/>
</dbReference>
<comment type="caution">
    <text evidence="4">The sequence shown here is derived from an EMBL/GenBank/DDBJ whole genome shotgun (WGS) entry which is preliminary data.</text>
</comment>
<keyword evidence="2" id="KW-0472">Membrane</keyword>